<organism evidence="2 3">
    <name type="scientific">Plasmodium inui San Antonio 1</name>
    <dbReference type="NCBI Taxonomy" id="1237626"/>
    <lineage>
        <taxon>Eukaryota</taxon>
        <taxon>Sar</taxon>
        <taxon>Alveolata</taxon>
        <taxon>Apicomplexa</taxon>
        <taxon>Aconoidasida</taxon>
        <taxon>Haemosporida</taxon>
        <taxon>Plasmodiidae</taxon>
        <taxon>Plasmodium</taxon>
        <taxon>Plasmodium (Plasmodium)</taxon>
    </lineage>
</organism>
<dbReference type="AlphaFoldDB" id="W7AN18"/>
<dbReference type="GeneID" id="20038300"/>
<evidence type="ECO:0000313" key="2">
    <source>
        <dbReference type="EMBL" id="EUD66701.1"/>
    </source>
</evidence>
<reference evidence="2 3" key="1">
    <citation type="submission" date="2013-02" db="EMBL/GenBank/DDBJ databases">
        <title>The Genome Sequence of Plasmodium inui San Antonio 1.</title>
        <authorList>
            <consortium name="The Broad Institute Genome Sequencing Platform"/>
            <consortium name="The Broad Institute Genome Sequencing Center for Infectious Disease"/>
            <person name="Neafsey D."/>
            <person name="Cheeseman I."/>
            <person name="Volkman S."/>
            <person name="Adams J."/>
            <person name="Walker B."/>
            <person name="Young S.K."/>
            <person name="Zeng Q."/>
            <person name="Gargeya S."/>
            <person name="Fitzgerald M."/>
            <person name="Haas B."/>
            <person name="Abouelleil A."/>
            <person name="Alvarado L."/>
            <person name="Arachchi H.M."/>
            <person name="Berlin A.M."/>
            <person name="Chapman S.B."/>
            <person name="Dewar J."/>
            <person name="Goldberg J."/>
            <person name="Griggs A."/>
            <person name="Gujja S."/>
            <person name="Hansen M."/>
            <person name="Howarth C."/>
            <person name="Imamovic A."/>
            <person name="Larimer J."/>
            <person name="McCowan C."/>
            <person name="Murphy C."/>
            <person name="Neiman D."/>
            <person name="Pearson M."/>
            <person name="Priest M."/>
            <person name="Roberts A."/>
            <person name="Saif S."/>
            <person name="Shea T."/>
            <person name="Sisk P."/>
            <person name="Sykes S."/>
            <person name="Wortman J."/>
            <person name="Nusbaum C."/>
            <person name="Birren B."/>
        </authorList>
    </citation>
    <scope>NUCLEOTIDE SEQUENCE [LARGE SCALE GENOMIC DNA]</scope>
    <source>
        <strain evidence="2 3">San Antonio 1</strain>
    </source>
</reference>
<gene>
    <name evidence="2" type="ORF">C922_03026</name>
</gene>
<protein>
    <submittedName>
        <fullName evidence="2">Uncharacterized protein</fullName>
    </submittedName>
</protein>
<accession>W7AN18</accession>
<dbReference type="RefSeq" id="XP_008816842.1">
    <property type="nucleotide sequence ID" value="XM_008818620.1"/>
</dbReference>
<dbReference type="Proteomes" id="UP000030640">
    <property type="component" value="Unassembled WGS sequence"/>
</dbReference>
<dbReference type="VEuPathDB" id="PlasmoDB:C922_03026"/>
<dbReference type="EMBL" id="KI965470">
    <property type="protein sequence ID" value="EUD66701.1"/>
    <property type="molecule type" value="Genomic_DNA"/>
</dbReference>
<evidence type="ECO:0000313" key="3">
    <source>
        <dbReference type="Proteomes" id="UP000030640"/>
    </source>
</evidence>
<feature type="signal peptide" evidence="1">
    <location>
        <begin position="1"/>
        <end position="24"/>
    </location>
</feature>
<feature type="chain" id="PRO_5004888142" evidence="1">
    <location>
        <begin position="25"/>
        <end position="204"/>
    </location>
</feature>
<keyword evidence="3" id="KW-1185">Reference proteome</keyword>
<keyword evidence="1" id="KW-0732">Signal</keyword>
<dbReference type="OrthoDB" id="382478at2759"/>
<sequence>MNYTVKCLLFGVLLNATCKIDVLCLEYSDIKNNYQSPSENYHNDLSIFAERSDNKGCTGDIEQRIINGEKFLSQNYQSEKPGNLEDYVSLKSSQFREYIIHVFKSNGVASNDFYKVLFDCAKVSSAKPYLIDICVNKYLKKHNIDFSPTCLSCFSSFIGCTFISCNKQCAKNQCNDDCKACSEKNCFRTLLNCTKLDALPDPCK</sequence>
<proteinExistence type="predicted"/>
<name>W7AN18_9APIC</name>
<evidence type="ECO:0000256" key="1">
    <source>
        <dbReference type="SAM" id="SignalP"/>
    </source>
</evidence>